<dbReference type="GO" id="GO:0004725">
    <property type="term" value="F:protein tyrosine phosphatase activity"/>
    <property type="evidence" value="ECO:0007669"/>
    <property type="project" value="UniProtKB-EC"/>
</dbReference>
<evidence type="ECO:0000256" key="3">
    <source>
        <dbReference type="ARBA" id="ARBA00022801"/>
    </source>
</evidence>
<dbReference type="FunFam" id="3.40.50.2300:FF:000113">
    <property type="entry name" value="Low molecular weight protein-tyrosine-phosphatase"/>
    <property type="match status" value="1"/>
</dbReference>
<organism evidence="7 8">
    <name type="scientific">Salinimonas sediminis</name>
    <dbReference type="NCBI Taxonomy" id="2303538"/>
    <lineage>
        <taxon>Bacteria</taxon>
        <taxon>Pseudomonadati</taxon>
        <taxon>Pseudomonadota</taxon>
        <taxon>Gammaproteobacteria</taxon>
        <taxon>Alteromonadales</taxon>
        <taxon>Alteromonadaceae</taxon>
        <taxon>Alteromonas/Salinimonas group</taxon>
        <taxon>Salinimonas</taxon>
    </lineage>
</organism>
<dbReference type="OrthoDB" id="9784339at2"/>
<dbReference type="PANTHER" id="PTHR11717">
    <property type="entry name" value="LOW MOLECULAR WEIGHT PROTEIN TYROSINE PHOSPHATASE"/>
    <property type="match status" value="1"/>
</dbReference>
<evidence type="ECO:0000313" key="8">
    <source>
        <dbReference type="Proteomes" id="UP000262073"/>
    </source>
</evidence>
<dbReference type="InterPro" id="IPR017867">
    <property type="entry name" value="Tyr_phospatase_low_mol_wt"/>
</dbReference>
<reference evidence="7 8" key="1">
    <citation type="submission" date="2018-08" db="EMBL/GenBank/DDBJ databases">
        <title>Salinimonas sediminis sp. nov., a piezophilic bacterium isolated from a deep-sea sediment sample from the New Britain Trench.</title>
        <authorList>
            <person name="Cao J."/>
        </authorList>
    </citation>
    <scope>NUCLEOTIDE SEQUENCE [LARGE SCALE GENOMIC DNA]</scope>
    <source>
        <strain evidence="7 8">N102</strain>
    </source>
</reference>
<evidence type="ECO:0000313" key="7">
    <source>
        <dbReference type="EMBL" id="AXR05994.1"/>
    </source>
</evidence>
<feature type="active site" description="Nucleophile" evidence="5">
    <location>
        <position position="13"/>
    </location>
</feature>
<dbReference type="EC" id="3.1.3.48" evidence="2"/>
<feature type="active site" description="Proton donor" evidence="5">
    <location>
        <position position="127"/>
    </location>
</feature>
<protein>
    <recommendedName>
        <fullName evidence="2">protein-tyrosine-phosphatase</fullName>
        <ecNumber evidence="2">3.1.3.48</ecNumber>
    </recommendedName>
</protein>
<dbReference type="InterPro" id="IPR036196">
    <property type="entry name" value="Ptyr_pPase_sf"/>
</dbReference>
<dbReference type="KEGG" id="salm:D0Y50_06115"/>
<evidence type="ECO:0000256" key="2">
    <source>
        <dbReference type="ARBA" id="ARBA00013064"/>
    </source>
</evidence>
<dbReference type="EMBL" id="CP031769">
    <property type="protein sequence ID" value="AXR05994.1"/>
    <property type="molecule type" value="Genomic_DNA"/>
</dbReference>
<evidence type="ECO:0000256" key="4">
    <source>
        <dbReference type="ARBA" id="ARBA00022912"/>
    </source>
</evidence>
<dbReference type="SUPFAM" id="SSF52788">
    <property type="entry name" value="Phosphotyrosine protein phosphatases I"/>
    <property type="match status" value="1"/>
</dbReference>
<proteinExistence type="inferred from homology"/>
<evidence type="ECO:0000256" key="5">
    <source>
        <dbReference type="PIRSR" id="PIRSR617867-1"/>
    </source>
</evidence>
<feature type="active site" evidence="5">
    <location>
        <position position="19"/>
    </location>
</feature>
<name>A0A346NKD7_9ALTE</name>
<dbReference type="InterPro" id="IPR023485">
    <property type="entry name" value="Ptyr_pPase"/>
</dbReference>
<keyword evidence="8" id="KW-1185">Reference proteome</keyword>
<keyword evidence="4" id="KW-0904">Protein phosphatase</keyword>
<keyword evidence="3" id="KW-0378">Hydrolase</keyword>
<comment type="similarity">
    <text evidence="1">Belongs to the low molecular weight phosphotyrosine protein phosphatase family.</text>
</comment>
<evidence type="ECO:0000256" key="1">
    <source>
        <dbReference type="ARBA" id="ARBA00011063"/>
    </source>
</evidence>
<dbReference type="SMART" id="SM00226">
    <property type="entry name" value="LMWPc"/>
    <property type="match status" value="1"/>
</dbReference>
<dbReference type="Proteomes" id="UP000262073">
    <property type="component" value="Chromosome"/>
</dbReference>
<feature type="domain" description="Phosphotyrosine protein phosphatase I" evidence="6">
    <location>
        <begin position="7"/>
        <end position="153"/>
    </location>
</feature>
<accession>A0A346NKD7</accession>
<dbReference type="Gene3D" id="3.40.50.2300">
    <property type="match status" value="1"/>
</dbReference>
<sequence length="158" mass="17334">MSQQQKPAVLFVCLGNICRSPTAEAVFRHKAAAAGLDVTIDSAGTHGYHIGSAPDKRSQSAGIAKGYKFDGIACRKVAHEDFDKYDYILAMDKSNLANLQKVSDSAYHPKIKLFLSFANSDHQEVPDPYYGGKKGFELVLDLIEQASDGLIEDIKKRQ</sequence>
<evidence type="ECO:0000259" key="6">
    <source>
        <dbReference type="SMART" id="SM00226"/>
    </source>
</evidence>
<dbReference type="PANTHER" id="PTHR11717:SF7">
    <property type="entry name" value="LOW MOLECULAR WEIGHT PHOSPHOTYROSINE PROTEIN PHOSPHATASE"/>
    <property type="match status" value="1"/>
</dbReference>
<dbReference type="InterPro" id="IPR050438">
    <property type="entry name" value="LMW_PTPase"/>
</dbReference>
<dbReference type="CDD" id="cd16343">
    <property type="entry name" value="LMWPTP"/>
    <property type="match status" value="1"/>
</dbReference>
<dbReference type="PRINTS" id="PR00719">
    <property type="entry name" value="LMWPTPASE"/>
</dbReference>
<dbReference type="AlphaFoldDB" id="A0A346NKD7"/>
<gene>
    <name evidence="7" type="ORF">D0Y50_06115</name>
</gene>
<dbReference type="Pfam" id="PF01451">
    <property type="entry name" value="LMWPc"/>
    <property type="match status" value="1"/>
</dbReference>
<dbReference type="RefSeq" id="WP_108566609.1">
    <property type="nucleotide sequence ID" value="NZ_CP031769.1"/>
</dbReference>